<dbReference type="Gene3D" id="3.40.50.1000">
    <property type="entry name" value="HAD superfamily/HAD-like"/>
    <property type="match status" value="1"/>
</dbReference>
<organism evidence="1 2">
    <name type="scientific">Streptomyces adustus</name>
    <dbReference type="NCBI Taxonomy" id="1609272"/>
    <lineage>
        <taxon>Bacteria</taxon>
        <taxon>Bacillati</taxon>
        <taxon>Actinomycetota</taxon>
        <taxon>Actinomycetes</taxon>
        <taxon>Kitasatosporales</taxon>
        <taxon>Streptomycetaceae</taxon>
        <taxon>Streptomyces</taxon>
    </lineage>
</organism>
<dbReference type="InterPro" id="IPR036514">
    <property type="entry name" value="SGNH_hydro_sf"/>
</dbReference>
<dbReference type="NCBIfam" id="TIGR01686">
    <property type="entry name" value="FkbH"/>
    <property type="match status" value="1"/>
</dbReference>
<sequence length="550" mass="59107">PALVPAAVPGGAAAVPGRPEPGARGSLALAATFALGNLPLLCAAALDDGDHGGPTVAEAPYHQVLASLQDPSGVFADPAAAVGVVLLRAADLERFGPVDDAVLAELGTAYPAALRALAERTRKPLIVGFLPTAGAAERFVRWEHETAAALAELPGIAVLGPDEWTRHHPVDEPFDARTERLAHLPFTPPFQAAVALRLAEVVRAVRRPAPKVIAVDGDETLWGGVAGELGPDAVDLTGPRALLARRLLQWRAAGALLVLVSNNDEATVRAVLDRPDSPLGVEHFSVLSAAWDPKPDRLAAAAATLGLGVDSFLFLDDNPAEIAKMRDQLPQVLSVTCPAADELDAFLGRLWPLVPAAATAEDTLRAHFYEQERERDAARADGGFEEFLARLELRVDIRELAEEDVPRAEQLVRRTNQFTLRARSADGGDLARWRQRGEVWTAAARDRFGDYGQIGLIAVRAEGDRLDVLAWMLSCRALGRGVEEHLLCWLADRADALGCTKVRLTAERTERNAPARRVVAALGGGRQDDERLEAVTTPDHLRAFRSWSRR</sequence>
<feature type="non-terminal residue" evidence="1">
    <location>
        <position position="1"/>
    </location>
</feature>
<dbReference type="EMBL" id="VJZD01000494">
    <property type="protein sequence ID" value="MPY38305.1"/>
    <property type="molecule type" value="Genomic_DNA"/>
</dbReference>
<dbReference type="InterPro" id="IPR010037">
    <property type="entry name" value="FkbH_domain"/>
</dbReference>
<name>A0A5N8VWK6_9ACTN</name>
<dbReference type="InterPro" id="IPR016181">
    <property type="entry name" value="Acyl_CoA_acyltransferase"/>
</dbReference>
<comment type="caution">
    <text evidence="1">The sequence shown here is derived from an EMBL/GenBank/DDBJ whole genome shotgun (WGS) entry which is preliminary data.</text>
</comment>
<protein>
    <submittedName>
        <fullName evidence="1">HAD-IIIC family phosphatase</fullName>
    </submittedName>
</protein>
<gene>
    <name evidence="1" type="ORF">FNH09_46025</name>
</gene>
<dbReference type="OrthoDB" id="4516163at2"/>
<reference evidence="1 2" key="1">
    <citation type="submission" date="2019-07" db="EMBL/GenBank/DDBJ databases">
        <title>New species of Amycolatopsis and Streptomyces.</title>
        <authorList>
            <person name="Duangmal K."/>
            <person name="Teo W.F.A."/>
            <person name="Lipun K."/>
        </authorList>
    </citation>
    <scope>NUCLEOTIDE SEQUENCE [LARGE SCALE GENOMIC DNA]</scope>
    <source>
        <strain evidence="1 2">NBRC 109810</strain>
    </source>
</reference>
<keyword evidence="2" id="KW-1185">Reference proteome</keyword>
<dbReference type="RefSeq" id="WP_152895813.1">
    <property type="nucleotide sequence ID" value="NZ_VJZD01000494.1"/>
</dbReference>
<evidence type="ECO:0000313" key="1">
    <source>
        <dbReference type="EMBL" id="MPY38305.1"/>
    </source>
</evidence>
<dbReference type="InterPro" id="IPR036412">
    <property type="entry name" value="HAD-like_sf"/>
</dbReference>
<accession>A0A5N8VWK6</accession>
<evidence type="ECO:0000313" key="2">
    <source>
        <dbReference type="Proteomes" id="UP000325849"/>
    </source>
</evidence>
<proteinExistence type="predicted"/>
<dbReference type="InterPro" id="IPR023214">
    <property type="entry name" value="HAD_sf"/>
</dbReference>
<dbReference type="NCBIfam" id="TIGR01681">
    <property type="entry name" value="HAD-SF-IIIC"/>
    <property type="match status" value="1"/>
</dbReference>
<dbReference type="AlphaFoldDB" id="A0A5N8VWK6"/>
<dbReference type="Proteomes" id="UP000325849">
    <property type="component" value="Unassembled WGS sequence"/>
</dbReference>
<dbReference type="Gene3D" id="3.40.50.1110">
    <property type="entry name" value="SGNH hydrolase"/>
    <property type="match status" value="1"/>
</dbReference>
<dbReference type="SUPFAM" id="SSF55729">
    <property type="entry name" value="Acyl-CoA N-acyltransferases (Nat)"/>
    <property type="match status" value="1"/>
</dbReference>
<dbReference type="SUPFAM" id="SSF56784">
    <property type="entry name" value="HAD-like"/>
    <property type="match status" value="1"/>
</dbReference>
<dbReference type="Gene3D" id="3.40.630.30">
    <property type="match status" value="1"/>
</dbReference>
<dbReference type="InterPro" id="IPR010033">
    <property type="entry name" value="HAD_SF_ppase_IIIC"/>
</dbReference>